<reference evidence="1 3" key="1">
    <citation type="journal article" date="2008" name="Science">
        <title>The Physcomitrella genome reveals evolutionary insights into the conquest of land by plants.</title>
        <authorList>
            <person name="Rensing S."/>
            <person name="Lang D."/>
            <person name="Zimmer A."/>
            <person name="Terry A."/>
            <person name="Salamov A."/>
            <person name="Shapiro H."/>
            <person name="Nishiyama T."/>
            <person name="Perroud P.-F."/>
            <person name="Lindquist E."/>
            <person name="Kamisugi Y."/>
            <person name="Tanahashi T."/>
            <person name="Sakakibara K."/>
            <person name="Fujita T."/>
            <person name="Oishi K."/>
            <person name="Shin-I T."/>
            <person name="Kuroki Y."/>
            <person name="Toyoda A."/>
            <person name="Suzuki Y."/>
            <person name="Hashimoto A."/>
            <person name="Yamaguchi K."/>
            <person name="Sugano A."/>
            <person name="Kohara Y."/>
            <person name="Fujiyama A."/>
            <person name="Anterola A."/>
            <person name="Aoki S."/>
            <person name="Ashton N."/>
            <person name="Barbazuk W.B."/>
            <person name="Barker E."/>
            <person name="Bennetzen J."/>
            <person name="Bezanilla M."/>
            <person name="Blankenship R."/>
            <person name="Cho S.H."/>
            <person name="Dutcher S."/>
            <person name="Estelle M."/>
            <person name="Fawcett J.A."/>
            <person name="Gundlach H."/>
            <person name="Hanada K."/>
            <person name="Heyl A."/>
            <person name="Hicks K.A."/>
            <person name="Hugh J."/>
            <person name="Lohr M."/>
            <person name="Mayer K."/>
            <person name="Melkozernov A."/>
            <person name="Murata T."/>
            <person name="Nelson D."/>
            <person name="Pils B."/>
            <person name="Prigge M."/>
            <person name="Reiss B."/>
            <person name="Renner T."/>
            <person name="Rombauts S."/>
            <person name="Rushton P."/>
            <person name="Sanderfoot A."/>
            <person name="Schween G."/>
            <person name="Shiu S.-H."/>
            <person name="Stueber K."/>
            <person name="Theodoulou F.L."/>
            <person name="Tu H."/>
            <person name="Van de Peer Y."/>
            <person name="Verrier P.J."/>
            <person name="Waters E."/>
            <person name="Wood A."/>
            <person name="Yang L."/>
            <person name="Cove D."/>
            <person name="Cuming A."/>
            <person name="Hasebe M."/>
            <person name="Lucas S."/>
            <person name="Mishler D.B."/>
            <person name="Reski R."/>
            <person name="Grigoriev I."/>
            <person name="Quatrano R.S."/>
            <person name="Boore J.L."/>
        </authorList>
    </citation>
    <scope>NUCLEOTIDE SEQUENCE [LARGE SCALE GENOMIC DNA]</scope>
    <source>
        <strain evidence="2 3">cv. Gransden 2004</strain>
    </source>
</reference>
<dbReference type="EnsemblPlants" id="Pp3c1_20124V3.1">
    <property type="protein sequence ID" value="Pp3c1_20124V3.1"/>
    <property type="gene ID" value="Pp3c1_20124"/>
</dbReference>
<dbReference type="AlphaFoldDB" id="A0A2K1L8S6"/>
<organism evidence="1">
    <name type="scientific">Physcomitrium patens</name>
    <name type="common">Spreading-leaved earth moss</name>
    <name type="synonym">Physcomitrella patens</name>
    <dbReference type="NCBI Taxonomy" id="3218"/>
    <lineage>
        <taxon>Eukaryota</taxon>
        <taxon>Viridiplantae</taxon>
        <taxon>Streptophyta</taxon>
        <taxon>Embryophyta</taxon>
        <taxon>Bryophyta</taxon>
        <taxon>Bryophytina</taxon>
        <taxon>Bryopsida</taxon>
        <taxon>Funariidae</taxon>
        <taxon>Funariales</taxon>
        <taxon>Funariaceae</taxon>
        <taxon>Physcomitrium</taxon>
    </lineage>
</organism>
<name>A0A2K1L8S6_PHYPA</name>
<dbReference type="InParanoid" id="A0A2K1L8S6"/>
<evidence type="ECO:0000313" key="2">
    <source>
        <dbReference type="EnsemblPlants" id="Pp3c1_20124V3.1"/>
    </source>
</evidence>
<accession>A0A2K1L8S6</accession>
<dbReference type="Proteomes" id="UP000006727">
    <property type="component" value="Chromosome 1"/>
</dbReference>
<reference evidence="2" key="3">
    <citation type="submission" date="2020-12" db="UniProtKB">
        <authorList>
            <consortium name="EnsemblPlants"/>
        </authorList>
    </citation>
    <scope>IDENTIFICATION</scope>
</reference>
<evidence type="ECO:0000313" key="3">
    <source>
        <dbReference type="Proteomes" id="UP000006727"/>
    </source>
</evidence>
<dbReference type="Gramene" id="Pp3c1_20124V3.1">
    <property type="protein sequence ID" value="Pp3c1_20124V3.1"/>
    <property type="gene ID" value="Pp3c1_20124"/>
</dbReference>
<evidence type="ECO:0000313" key="1">
    <source>
        <dbReference type="EMBL" id="PNR62450.1"/>
    </source>
</evidence>
<reference evidence="1 3" key="2">
    <citation type="journal article" date="2018" name="Plant J.">
        <title>The Physcomitrella patens chromosome-scale assembly reveals moss genome structure and evolution.</title>
        <authorList>
            <person name="Lang D."/>
            <person name="Ullrich K.K."/>
            <person name="Murat F."/>
            <person name="Fuchs J."/>
            <person name="Jenkins J."/>
            <person name="Haas F.B."/>
            <person name="Piednoel M."/>
            <person name="Gundlach H."/>
            <person name="Van Bel M."/>
            <person name="Meyberg R."/>
            <person name="Vives C."/>
            <person name="Morata J."/>
            <person name="Symeonidi A."/>
            <person name="Hiss M."/>
            <person name="Muchero W."/>
            <person name="Kamisugi Y."/>
            <person name="Saleh O."/>
            <person name="Blanc G."/>
            <person name="Decker E.L."/>
            <person name="van Gessel N."/>
            <person name="Grimwood J."/>
            <person name="Hayes R.D."/>
            <person name="Graham S.W."/>
            <person name="Gunter L.E."/>
            <person name="McDaniel S.F."/>
            <person name="Hoernstein S.N.W."/>
            <person name="Larsson A."/>
            <person name="Li F.W."/>
            <person name="Perroud P.F."/>
            <person name="Phillips J."/>
            <person name="Ranjan P."/>
            <person name="Rokshar D.S."/>
            <person name="Rothfels C.J."/>
            <person name="Schneider L."/>
            <person name="Shu S."/>
            <person name="Stevenson D.W."/>
            <person name="Thummler F."/>
            <person name="Tillich M."/>
            <person name="Villarreal Aguilar J.C."/>
            <person name="Widiez T."/>
            <person name="Wong G.K."/>
            <person name="Wymore A."/>
            <person name="Zhang Y."/>
            <person name="Zimmer A.D."/>
            <person name="Quatrano R.S."/>
            <person name="Mayer K.F.X."/>
            <person name="Goodstein D."/>
            <person name="Casacuberta J.M."/>
            <person name="Vandepoele K."/>
            <person name="Reski R."/>
            <person name="Cuming A.C."/>
            <person name="Tuskan G.A."/>
            <person name="Maumus F."/>
            <person name="Salse J."/>
            <person name="Schmutz J."/>
            <person name="Rensing S.A."/>
        </authorList>
    </citation>
    <scope>NUCLEOTIDE SEQUENCE [LARGE SCALE GENOMIC DNA]</scope>
    <source>
        <strain evidence="2 3">cv. Gransden 2004</strain>
    </source>
</reference>
<keyword evidence="3" id="KW-1185">Reference proteome</keyword>
<sequence>MPNCSDANGYMKESVYFPRRIAYEIICRRIYTLCGFYGDATLLQMTKKNEYFDNVLTQVGRPSTSMQGSYFSLQVH</sequence>
<gene>
    <name evidence="1" type="ORF">PHYPA_000874</name>
</gene>
<dbReference type="EMBL" id="ABEU02000001">
    <property type="protein sequence ID" value="PNR62450.1"/>
    <property type="molecule type" value="Genomic_DNA"/>
</dbReference>
<proteinExistence type="predicted"/>
<protein>
    <submittedName>
        <fullName evidence="1 2">Uncharacterized protein</fullName>
    </submittedName>
</protein>